<dbReference type="EMBL" id="JAAIIH010000018">
    <property type="protein sequence ID" value="NMN01187.1"/>
    <property type="molecule type" value="Genomic_DNA"/>
</dbReference>
<dbReference type="Proteomes" id="UP000588277">
    <property type="component" value="Unassembled WGS sequence"/>
</dbReference>
<name>A0A7Y0F4Y9_9BIFI</name>
<keyword evidence="3" id="KW-1185">Reference proteome</keyword>
<proteinExistence type="predicted"/>
<evidence type="ECO:0000256" key="1">
    <source>
        <dbReference type="SAM" id="MobiDB-lite"/>
    </source>
</evidence>
<evidence type="ECO:0000313" key="3">
    <source>
        <dbReference type="Proteomes" id="UP000588277"/>
    </source>
</evidence>
<organism evidence="2 3">
    <name type="scientific">Bifidobacterium moraviense</name>
    <dbReference type="NCBI Taxonomy" id="2675323"/>
    <lineage>
        <taxon>Bacteria</taxon>
        <taxon>Bacillati</taxon>
        <taxon>Actinomycetota</taxon>
        <taxon>Actinomycetes</taxon>
        <taxon>Bifidobacteriales</taxon>
        <taxon>Bifidobacteriaceae</taxon>
        <taxon>Bifidobacterium</taxon>
    </lineage>
</organism>
<dbReference type="AlphaFoldDB" id="A0A7Y0F4Y9"/>
<sequence>MTVECMSDDQSPATLYSGDVARLFKVADKDEYKRARREFIRASDIDFRQIADVGLRATMRCLFEEWFAYDRPVDESGTTPFDIIARALFERDDGVCDREYEDFREFSATNFAAWFWIRDASASSHCMTVENMADGRDYEVYAGDFAARCDGARGGSMLVRIARPRGTWRMCGNPSVFMREPSDEDGHRFLSEIIREWDPGFPELVGALFAPHPGMMRRDGTRIGGAAAPSALRPVSVATPYGDDPLPGTGPGADRGPKPRRRRRRRSSADGTGRR</sequence>
<evidence type="ECO:0000313" key="2">
    <source>
        <dbReference type="EMBL" id="NMN01187.1"/>
    </source>
</evidence>
<reference evidence="2 3" key="1">
    <citation type="submission" date="2020-02" db="EMBL/GenBank/DDBJ databases">
        <title>Characterization of phylogenetic diversity of novel bifidobacterial species isolated in Czech ZOOs.</title>
        <authorList>
            <person name="Lugli G.A."/>
            <person name="Vera N.B."/>
            <person name="Ventura M."/>
        </authorList>
    </citation>
    <scope>NUCLEOTIDE SEQUENCE [LARGE SCALE GENOMIC DNA]</scope>
    <source>
        <strain evidence="2 3">DSM 109958</strain>
    </source>
</reference>
<comment type="caution">
    <text evidence="2">The sequence shown here is derived from an EMBL/GenBank/DDBJ whole genome shotgun (WGS) entry which is preliminary data.</text>
</comment>
<feature type="region of interest" description="Disordered" evidence="1">
    <location>
        <begin position="234"/>
        <end position="275"/>
    </location>
</feature>
<gene>
    <name evidence="2" type="ORF">G1C96_1772</name>
</gene>
<accession>A0A7Y0F4Y9</accession>
<protein>
    <submittedName>
        <fullName evidence="2">Uncharacterized protein</fullName>
    </submittedName>
</protein>